<sequence>MKNKKNIYILLPIVLLIWGIVIFQFFSFTTSDTVVDKKSSDYNFKPLKIAVRDTFGINVNYRDPFLGKMYASGSTTKVKSSNSTIKKLPKKEDALIWPIIKYKGLISDTKDKTKIFLLIISGQNHYMKIGDTANEVFLKSGDKESIYVRFKGNLNIIMIAE</sequence>
<dbReference type="Proteomes" id="UP001430919">
    <property type="component" value="Unassembled WGS sequence"/>
</dbReference>
<organism evidence="2 3">
    <name type="scientific">Flavobacterium pisciphilum</name>
    <dbReference type="NCBI Taxonomy" id="2893755"/>
    <lineage>
        <taxon>Bacteria</taxon>
        <taxon>Pseudomonadati</taxon>
        <taxon>Bacteroidota</taxon>
        <taxon>Flavobacteriia</taxon>
        <taxon>Flavobacteriales</taxon>
        <taxon>Flavobacteriaceae</taxon>
        <taxon>Flavobacterium</taxon>
    </lineage>
</organism>
<evidence type="ECO:0000313" key="2">
    <source>
        <dbReference type="EMBL" id="MCC9070899.1"/>
    </source>
</evidence>
<evidence type="ECO:0000313" key="3">
    <source>
        <dbReference type="Proteomes" id="UP001430919"/>
    </source>
</evidence>
<accession>A0ABS8MQ58</accession>
<keyword evidence="3" id="KW-1185">Reference proteome</keyword>
<proteinExistence type="predicted"/>
<keyword evidence="1" id="KW-0472">Membrane</keyword>
<feature type="transmembrane region" description="Helical" evidence="1">
    <location>
        <begin position="7"/>
        <end position="28"/>
    </location>
</feature>
<reference evidence="2" key="1">
    <citation type="submission" date="2021-11" db="EMBL/GenBank/DDBJ databases">
        <title>Description of novel Flavobacterium species.</title>
        <authorList>
            <person name="Saticioglu I.B."/>
            <person name="Ay H."/>
            <person name="Altun S."/>
            <person name="Duman M."/>
        </authorList>
    </citation>
    <scope>NUCLEOTIDE SEQUENCE</scope>
    <source>
        <strain evidence="2">F-65</strain>
    </source>
</reference>
<dbReference type="RefSeq" id="WP_229987562.1">
    <property type="nucleotide sequence ID" value="NZ_JAJJMO010000001.1"/>
</dbReference>
<dbReference type="EMBL" id="JAJJMO010000001">
    <property type="protein sequence ID" value="MCC9070899.1"/>
    <property type="molecule type" value="Genomic_DNA"/>
</dbReference>
<evidence type="ECO:0000256" key="1">
    <source>
        <dbReference type="SAM" id="Phobius"/>
    </source>
</evidence>
<protein>
    <submittedName>
        <fullName evidence="2">Uncharacterized protein</fullName>
    </submittedName>
</protein>
<name>A0ABS8MQ58_9FLAO</name>
<gene>
    <name evidence="2" type="ORF">LNQ49_04715</name>
</gene>
<keyword evidence="1" id="KW-0812">Transmembrane</keyword>
<comment type="caution">
    <text evidence="2">The sequence shown here is derived from an EMBL/GenBank/DDBJ whole genome shotgun (WGS) entry which is preliminary data.</text>
</comment>
<keyword evidence="1" id="KW-1133">Transmembrane helix</keyword>